<evidence type="ECO:0000256" key="1">
    <source>
        <dbReference type="PROSITE-ProRule" id="PRU00723"/>
    </source>
</evidence>
<protein>
    <submittedName>
        <fullName evidence="4">Putative c3h1-type zn-finger protein</fullName>
    </submittedName>
</protein>
<dbReference type="GO" id="GO:0005634">
    <property type="term" value="C:nucleus"/>
    <property type="evidence" value="ECO:0007669"/>
    <property type="project" value="TreeGrafter"/>
</dbReference>
<evidence type="ECO:0000259" key="3">
    <source>
        <dbReference type="PROSITE" id="PS50103"/>
    </source>
</evidence>
<organism evidence="4">
    <name type="scientific">Panstrongylus megistus</name>
    <dbReference type="NCBI Taxonomy" id="65343"/>
    <lineage>
        <taxon>Eukaryota</taxon>
        <taxon>Metazoa</taxon>
        <taxon>Ecdysozoa</taxon>
        <taxon>Arthropoda</taxon>
        <taxon>Hexapoda</taxon>
        <taxon>Insecta</taxon>
        <taxon>Pterygota</taxon>
        <taxon>Neoptera</taxon>
        <taxon>Paraneoptera</taxon>
        <taxon>Hemiptera</taxon>
        <taxon>Heteroptera</taxon>
        <taxon>Panheteroptera</taxon>
        <taxon>Cimicomorpha</taxon>
        <taxon>Reduviidae</taxon>
        <taxon>Triatominae</taxon>
        <taxon>Panstrongylus</taxon>
    </lineage>
</organism>
<dbReference type="PANTHER" id="PTHR46156">
    <property type="entry name" value="CCCH ZINGC FINGER"/>
    <property type="match status" value="1"/>
</dbReference>
<feature type="non-terminal residue" evidence="4">
    <location>
        <position position="1"/>
    </location>
</feature>
<feature type="domain" description="C3H1-type" evidence="3">
    <location>
        <begin position="536"/>
        <end position="564"/>
    </location>
</feature>
<evidence type="ECO:0000256" key="2">
    <source>
        <dbReference type="SAM" id="MobiDB-lite"/>
    </source>
</evidence>
<keyword evidence="1" id="KW-0863">Zinc-finger</keyword>
<keyword evidence="1" id="KW-0479">Metal-binding</keyword>
<feature type="zinc finger region" description="C3H1-type" evidence="1">
    <location>
        <begin position="536"/>
        <end position="564"/>
    </location>
</feature>
<feature type="domain" description="C3H1-type" evidence="3">
    <location>
        <begin position="487"/>
        <end position="513"/>
    </location>
</feature>
<dbReference type="PANTHER" id="PTHR46156:SF1">
    <property type="entry name" value="ZINC FINGER CCCH DOMAIN-CONTAINING PROTEIN 3"/>
    <property type="match status" value="1"/>
</dbReference>
<dbReference type="Gene3D" id="4.10.1000.10">
    <property type="entry name" value="Zinc finger, CCCH-type"/>
    <property type="match status" value="2"/>
</dbReference>
<accession>A0A069DVM2</accession>
<proteinExistence type="evidence at transcript level"/>
<dbReference type="AlphaFoldDB" id="A0A069DVM2"/>
<name>A0A069DVM2_9HEMI</name>
<feature type="compositionally biased region" description="Basic and acidic residues" evidence="2">
    <location>
        <begin position="645"/>
        <end position="660"/>
    </location>
</feature>
<dbReference type="EMBL" id="GBGD01000736">
    <property type="protein sequence ID" value="JAC88153.1"/>
    <property type="molecule type" value="mRNA"/>
</dbReference>
<dbReference type="GO" id="GO:0008270">
    <property type="term" value="F:zinc ion binding"/>
    <property type="evidence" value="ECO:0007669"/>
    <property type="project" value="UniProtKB-KW"/>
</dbReference>
<keyword evidence="1" id="KW-0862">Zinc</keyword>
<dbReference type="InterPro" id="IPR000571">
    <property type="entry name" value="Znf_CCCH"/>
</dbReference>
<evidence type="ECO:0000313" key="4">
    <source>
        <dbReference type="EMBL" id="JAC88153.1"/>
    </source>
</evidence>
<sequence>NVAVSSAFNDLTYGRRENLYSSSTIHVNPLCASNKILVNKEKLSKGTRIKAPLQANSERIYYNPKFLTKDMKTSADIYTKPCNELTTYQGDLIKTADSKIHINRNYLTTQNNANAAKAFRYLCDNAQIHCREPNRGIHINPKFLKNQCQLDKFTANERSTRLAPIQSTNISSIKYVSPAKRKELKNIITLSNKTSNIKSGIQSKYKFVKNSSHQSKIENTTSPLCYKTKYSFKRLIIGRDNCKLSNKINEVPNVKPHINSKIKFVRLTSEFKKLSRTKLVRKSVLQSIILARRCSRNNLYKRSLSDLYSYKKILLKKKTNNIMYFPKGNSQISKHRSTSVANNSFKRLSKMKIVRKSLLKAQIESRNQVRKYYWRDQRTLKNYSIRSDSLRRKYVAKQRDLLSWRKKKQMCDSAQLKGKKNNHTPSLKSLRKNNHPCPFYNRFGRCKGKDKGTCSKLHDAKYISICRKFLQNECDAKDCLLSHDIRPGKMPTCHHYLAGLCTRPNCPFLHIKVNPKAPICMAFLQGFCPDVFNCLKRHEFICPIYAEKGTCPRGKSCTYPHRSPVVHSKLLKDDQKPLIHRKDILINSSYESKFKQEVSSIPKTLLGYDNEKNEEKIPENVKNKKYKKEFIKESFTRYFAVPSNKEEISKDDESKPKESNELYENILDEFR</sequence>
<feature type="zinc finger region" description="C3H1-type" evidence="1">
    <location>
        <begin position="487"/>
        <end position="513"/>
    </location>
</feature>
<dbReference type="SMART" id="SM00356">
    <property type="entry name" value="ZnF_C3H1"/>
    <property type="match status" value="5"/>
</dbReference>
<dbReference type="PROSITE" id="PS50103">
    <property type="entry name" value="ZF_C3H1"/>
    <property type="match status" value="2"/>
</dbReference>
<feature type="region of interest" description="Disordered" evidence="2">
    <location>
        <begin position="645"/>
        <end position="671"/>
    </location>
</feature>
<reference evidence="4" key="1">
    <citation type="journal article" date="2015" name="J. Med. Entomol.">
        <title>A Deep Insight Into the Sialotranscriptome of the Chagas Disease Vector, Panstrongylus megistus (Hemiptera: Heteroptera).</title>
        <authorList>
            <person name="Ribeiro J.M."/>
            <person name="Schwarz A."/>
            <person name="Francischetti I.M."/>
        </authorList>
    </citation>
    <scope>NUCLEOTIDE SEQUENCE</scope>
    <source>
        <tissue evidence="4">Salivary glands</tissue>
    </source>
</reference>